<organism evidence="1 2">
    <name type="scientific">Paenibacillus medicaginis</name>
    <dbReference type="NCBI Taxonomy" id="1470560"/>
    <lineage>
        <taxon>Bacteria</taxon>
        <taxon>Bacillati</taxon>
        <taxon>Bacillota</taxon>
        <taxon>Bacilli</taxon>
        <taxon>Bacillales</taxon>
        <taxon>Paenibacillaceae</taxon>
        <taxon>Paenibacillus</taxon>
    </lineage>
</organism>
<dbReference type="Proteomes" id="UP001580430">
    <property type="component" value="Unassembled WGS sequence"/>
</dbReference>
<dbReference type="EMBL" id="JBHIRY010000009">
    <property type="protein sequence ID" value="MFB5761084.1"/>
    <property type="molecule type" value="Genomic_DNA"/>
</dbReference>
<reference evidence="1 2" key="1">
    <citation type="submission" date="2024-09" db="EMBL/GenBank/DDBJ databases">
        <title>Paenibacillus zeirhizospherea sp. nov., isolated from surface of the maize (Zea mays) roots in a horticulture field, Hungary.</title>
        <authorList>
            <person name="Marton D."/>
            <person name="Farkas M."/>
            <person name="Bedics A."/>
            <person name="Toth E."/>
            <person name="Tancsics A."/>
            <person name="Boka K."/>
            <person name="Marati G."/>
            <person name="Kriszt B."/>
            <person name="Cserhati M."/>
        </authorList>
    </citation>
    <scope>NUCLEOTIDE SEQUENCE [LARGE SCALE GENOMIC DNA]</scope>
    <source>
        <strain evidence="1 2">JCM 18446</strain>
    </source>
</reference>
<name>A0ABV5C0P8_9BACL</name>
<comment type="caution">
    <text evidence="1">The sequence shown here is derived from an EMBL/GenBank/DDBJ whole genome shotgun (WGS) entry which is preliminary data.</text>
</comment>
<keyword evidence="2" id="KW-1185">Reference proteome</keyword>
<proteinExistence type="predicted"/>
<gene>
    <name evidence="1" type="ORF">ACE5LO_11850</name>
</gene>
<sequence>MYNFTGKVDMSYEDAVDQLRAERNITSQRVIEVRGTNHRKNEVHVLIPPFNTTGWHVPFIGEPVASTSLGATSEWIVTRACEIRMEGRNCVVKEQDFKWLDLTKKYYGLLSPFESKPDIIDDNIVSKMFEGTKSDLRLLARYDGAVVHVYDKQLDPTTNGYKYVYECSIKK</sequence>
<accession>A0ABV5C0P8</accession>
<evidence type="ECO:0000313" key="1">
    <source>
        <dbReference type="EMBL" id="MFB5761084.1"/>
    </source>
</evidence>
<protein>
    <submittedName>
        <fullName evidence="1">Uncharacterized protein</fullName>
    </submittedName>
</protein>
<evidence type="ECO:0000313" key="2">
    <source>
        <dbReference type="Proteomes" id="UP001580430"/>
    </source>
</evidence>
<dbReference type="RefSeq" id="WP_375520229.1">
    <property type="nucleotide sequence ID" value="NZ_JBHIRY010000009.1"/>
</dbReference>